<evidence type="ECO:0000313" key="4">
    <source>
        <dbReference type="Proteomes" id="UP000623967"/>
    </source>
</evidence>
<name>A0ABS1TP17_9BACI</name>
<keyword evidence="4" id="KW-1185">Reference proteome</keyword>
<evidence type="ECO:0000259" key="2">
    <source>
        <dbReference type="Pfam" id="PF01521"/>
    </source>
</evidence>
<dbReference type="Proteomes" id="UP000623967">
    <property type="component" value="Unassembled WGS sequence"/>
</dbReference>
<evidence type="ECO:0000256" key="1">
    <source>
        <dbReference type="ARBA" id="ARBA00006718"/>
    </source>
</evidence>
<dbReference type="InterPro" id="IPR035903">
    <property type="entry name" value="HesB-like_dom_sf"/>
</dbReference>
<comment type="similarity">
    <text evidence="1">Belongs to the HesB/IscA family.</text>
</comment>
<dbReference type="EMBL" id="JAESWB010000168">
    <property type="protein sequence ID" value="MBL4953079.1"/>
    <property type="molecule type" value="Genomic_DNA"/>
</dbReference>
<dbReference type="PIRSF" id="PIRSF034852">
    <property type="entry name" value="UCP034852"/>
    <property type="match status" value="1"/>
</dbReference>
<feature type="domain" description="Core" evidence="2">
    <location>
        <begin position="1"/>
        <end position="91"/>
    </location>
</feature>
<dbReference type="InterPro" id="IPR008326">
    <property type="entry name" value="PdhI-like"/>
</dbReference>
<dbReference type="Pfam" id="PF01521">
    <property type="entry name" value="Fe-S_biosyn"/>
    <property type="match status" value="1"/>
</dbReference>
<dbReference type="SUPFAM" id="SSF89360">
    <property type="entry name" value="HesB-like domain"/>
    <property type="match status" value="1"/>
</dbReference>
<dbReference type="RefSeq" id="WP_202654293.1">
    <property type="nucleotide sequence ID" value="NZ_JAESWB010000168.1"/>
</dbReference>
<sequence length="98" mass="11305">MKISISEAAVKWFKEEVGLDDGGKIKFYSQIYGTSPVQKNYALAFTVDNEPIDMAVKTEIDGVTFYIESSDLWFFNGHDLHVDYNEKKEELEYSYTKS</sequence>
<reference evidence="3 4" key="1">
    <citation type="submission" date="2021-01" db="EMBL/GenBank/DDBJ databases">
        <title>Genome public.</title>
        <authorList>
            <person name="Liu C."/>
            <person name="Sun Q."/>
        </authorList>
    </citation>
    <scope>NUCLEOTIDE SEQUENCE [LARGE SCALE GENOMIC DNA]</scope>
    <source>
        <strain evidence="3 4">YIM B02564</strain>
    </source>
</reference>
<proteinExistence type="inferred from homology"/>
<comment type="caution">
    <text evidence="3">The sequence shown here is derived from an EMBL/GenBank/DDBJ whole genome shotgun (WGS) entry which is preliminary data.</text>
</comment>
<dbReference type="InterPro" id="IPR000361">
    <property type="entry name" value="ATAP_core_dom"/>
</dbReference>
<evidence type="ECO:0000313" key="3">
    <source>
        <dbReference type="EMBL" id="MBL4953079.1"/>
    </source>
</evidence>
<organism evidence="3 4">
    <name type="scientific">Neobacillus paridis</name>
    <dbReference type="NCBI Taxonomy" id="2803862"/>
    <lineage>
        <taxon>Bacteria</taxon>
        <taxon>Bacillati</taxon>
        <taxon>Bacillota</taxon>
        <taxon>Bacilli</taxon>
        <taxon>Bacillales</taxon>
        <taxon>Bacillaceae</taxon>
        <taxon>Neobacillus</taxon>
    </lineage>
</organism>
<protein>
    <submittedName>
        <fullName evidence="3">HesB/YadR/YfhF family protein</fullName>
    </submittedName>
</protein>
<accession>A0ABS1TP17</accession>
<gene>
    <name evidence="3" type="ORF">JK635_12755</name>
</gene>